<dbReference type="OrthoDB" id="3539749at2759"/>
<gene>
    <name evidence="1" type="ORF">BJ878DRAFT_420162</name>
</gene>
<keyword evidence="2" id="KW-1185">Reference proteome</keyword>
<reference evidence="1" key="1">
    <citation type="journal article" date="2021" name="IMA Fungus">
        <title>Genomic characterization of three marine fungi, including Emericellopsis atlantica sp. nov. with signatures of a generalist lifestyle and marine biomass degradation.</title>
        <authorList>
            <person name="Hagestad O.C."/>
            <person name="Hou L."/>
            <person name="Andersen J.H."/>
            <person name="Hansen E.H."/>
            <person name="Altermark B."/>
            <person name="Li C."/>
            <person name="Kuhnert E."/>
            <person name="Cox R.J."/>
            <person name="Crous P.W."/>
            <person name="Spatafora J.W."/>
            <person name="Lail K."/>
            <person name="Amirebrahimi M."/>
            <person name="Lipzen A."/>
            <person name="Pangilinan J."/>
            <person name="Andreopoulos W."/>
            <person name="Hayes R.D."/>
            <person name="Ng V."/>
            <person name="Grigoriev I.V."/>
            <person name="Jackson S.A."/>
            <person name="Sutton T.D.S."/>
            <person name="Dobson A.D.W."/>
            <person name="Rama T."/>
        </authorList>
    </citation>
    <scope>NUCLEOTIDE SEQUENCE</scope>
    <source>
        <strain evidence="1">TRa3180A</strain>
    </source>
</reference>
<dbReference type="AlphaFoldDB" id="A0A9P7Z480"/>
<evidence type="ECO:0000313" key="1">
    <source>
        <dbReference type="EMBL" id="KAG9244986.1"/>
    </source>
</evidence>
<protein>
    <submittedName>
        <fullName evidence="1">Uncharacterized protein</fullName>
    </submittedName>
</protein>
<evidence type="ECO:0000313" key="2">
    <source>
        <dbReference type="Proteomes" id="UP000887226"/>
    </source>
</evidence>
<accession>A0A9P7Z480</accession>
<comment type="caution">
    <text evidence="1">The sequence shown here is derived from an EMBL/GenBank/DDBJ whole genome shotgun (WGS) entry which is preliminary data.</text>
</comment>
<dbReference type="Proteomes" id="UP000887226">
    <property type="component" value="Unassembled WGS sequence"/>
</dbReference>
<feature type="non-terminal residue" evidence="1">
    <location>
        <position position="1"/>
    </location>
</feature>
<organism evidence="1 2">
    <name type="scientific">Calycina marina</name>
    <dbReference type="NCBI Taxonomy" id="1763456"/>
    <lineage>
        <taxon>Eukaryota</taxon>
        <taxon>Fungi</taxon>
        <taxon>Dikarya</taxon>
        <taxon>Ascomycota</taxon>
        <taxon>Pezizomycotina</taxon>
        <taxon>Leotiomycetes</taxon>
        <taxon>Helotiales</taxon>
        <taxon>Pezizellaceae</taxon>
        <taxon>Calycina</taxon>
    </lineage>
</organism>
<proteinExistence type="predicted"/>
<name>A0A9P7Z480_9HELO</name>
<dbReference type="EMBL" id="MU253871">
    <property type="protein sequence ID" value="KAG9244986.1"/>
    <property type="molecule type" value="Genomic_DNA"/>
</dbReference>
<sequence>SPPLGQLKSLSLLAFPSMIKAVWRHRGLKWQHYPTIPESMLHTLAITSGNHLSVSTLSETSWRRSPWSTL</sequence>